<comment type="similarity">
    <text evidence="1">Belongs to the ABC transporter superfamily.</text>
</comment>
<evidence type="ECO:0000256" key="4">
    <source>
        <dbReference type="ARBA" id="ARBA00022741"/>
    </source>
</evidence>
<keyword evidence="9" id="KW-1185">Reference proteome</keyword>
<evidence type="ECO:0000313" key="9">
    <source>
        <dbReference type="Proteomes" id="UP000254193"/>
    </source>
</evidence>
<name>A0A378VJY5_NEILA</name>
<evidence type="ECO:0000256" key="5">
    <source>
        <dbReference type="ARBA" id="ARBA00022840"/>
    </source>
</evidence>
<feature type="compositionally biased region" description="Polar residues" evidence="6">
    <location>
        <begin position="13"/>
        <end position="22"/>
    </location>
</feature>
<evidence type="ECO:0000256" key="6">
    <source>
        <dbReference type="SAM" id="MobiDB-lite"/>
    </source>
</evidence>
<reference evidence="8 9" key="1">
    <citation type="submission" date="2018-06" db="EMBL/GenBank/DDBJ databases">
        <authorList>
            <consortium name="Pathogen Informatics"/>
            <person name="Doyle S."/>
        </authorList>
    </citation>
    <scope>NUCLEOTIDE SEQUENCE [LARGE SCALE GENOMIC DNA]</scope>
    <source>
        <strain evidence="8 9">NCTC10616</strain>
    </source>
</reference>
<dbReference type="SUPFAM" id="SSF52540">
    <property type="entry name" value="P-loop containing nucleoside triphosphate hydrolases"/>
    <property type="match status" value="1"/>
</dbReference>
<dbReference type="AlphaFoldDB" id="A0A378VJY5"/>
<dbReference type="CDD" id="cd03235">
    <property type="entry name" value="ABC_Metallic_Cations"/>
    <property type="match status" value="1"/>
</dbReference>
<feature type="domain" description="ABC transporter" evidence="7">
    <location>
        <begin position="103"/>
        <end position="331"/>
    </location>
</feature>
<keyword evidence="5 8" id="KW-0067">ATP-binding</keyword>
<keyword evidence="4" id="KW-0547">Nucleotide-binding</keyword>
<keyword evidence="3" id="KW-1003">Cell membrane</keyword>
<dbReference type="GO" id="GO:0005524">
    <property type="term" value="F:ATP binding"/>
    <property type="evidence" value="ECO:0007669"/>
    <property type="project" value="UniProtKB-KW"/>
</dbReference>
<dbReference type="Pfam" id="PF00005">
    <property type="entry name" value="ABC_tran"/>
    <property type="match status" value="1"/>
</dbReference>
<dbReference type="InterPro" id="IPR003593">
    <property type="entry name" value="AAA+_ATPase"/>
</dbReference>
<accession>A0A378VJY5</accession>
<evidence type="ECO:0000259" key="7">
    <source>
        <dbReference type="PROSITE" id="PS50893"/>
    </source>
</evidence>
<dbReference type="EMBL" id="UGRO01000002">
    <property type="protein sequence ID" value="SUA16608.1"/>
    <property type="molecule type" value="Genomic_DNA"/>
</dbReference>
<evidence type="ECO:0000256" key="2">
    <source>
        <dbReference type="ARBA" id="ARBA00022448"/>
    </source>
</evidence>
<dbReference type="SMART" id="SM00382">
    <property type="entry name" value="AAA"/>
    <property type="match status" value="1"/>
</dbReference>
<evidence type="ECO:0000256" key="1">
    <source>
        <dbReference type="ARBA" id="ARBA00005417"/>
    </source>
</evidence>
<dbReference type="Gene3D" id="3.40.50.300">
    <property type="entry name" value="P-loop containing nucleotide triphosphate hydrolases"/>
    <property type="match status" value="1"/>
</dbReference>
<sequence>MPSEPSDGIFLSPQYQQDNDISNPPPLLNNHSRLFKQNLQTKRYTVSYLPYNDNRFANFSFKTANHHDTFPFTIRIDLPPHPCPDCRIPFMGCLPLGGIGMSIIVENLTVSYRRRPAVHHVDITFEEHSMWAVFGPNGAGKSTFLKSLMGLQPIDTGSIRLDGLTRQNIAYLPQQSDIDRSQPMTVFDLAAMGLWYEIGFFKGINTAQKQRVHEALERVGMRQFARRQIAHLSNGQFQRVLFARMLVQNAKFLLLDEPFNAVDARTTYELLDVLQKCHCGGHAIIAVLHDYEQVRAYFPNTLLLAREKIAAGATETVLAEPYLTQANAKMQKQESPEWCAS</sequence>
<evidence type="ECO:0000313" key="8">
    <source>
        <dbReference type="EMBL" id="SUA16608.1"/>
    </source>
</evidence>
<proteinExistence type="inferred from homology"/>
<dbReference type="Proteomes" id="UP000254193">
    <property type="component" value="Unassembled WGS sequence"/>
</dbReference>
<protein>
    <submittedName>
        <fullName evidence="8">ABC transporter ATP-binding protein</fullName>
        <ecNumber evidence="8">3.6.3.34</ecNumber>
    </submittedName>
</protein>
<dbReference type="EC" id="3.6.3.34" evidence="8"/>
<keyword evidence="3" id="KW-0472">Membrane</keyword>
<organism evidence="8 9">
    <name type="scientific">Neisseria lactamica</name>
    <dbReference type="NCBI Taxonomy" id="486"/>
    <lineage>
        <taxon>Bacteria</taxon>
        <taxon>Pseudomonadati</taxon>
        <taxon>Pseudomonadota</taxon>
        <taxon>Betaproteobacteria</taxon>
        <taxon>Neisseriales</taxon>
        <taxon>Neisseriaceae</taxon>
        <taxon>Neisseria</taxon>
    </lineage>
</organism>
<dbReference type="PROSITE" id="PS50893">
    <property type="entry name" value="ABC_TRANSPORTER_2"/>
    <property type="match status" value="1"/>
</dbReference>
<keyword evidence="2" id="KW-0813">Transport</keyword>
<gene>
    <name evidence="8" type="primary">fhuC</name>
    <name evidence="8" type="ORF">NCTC10616_00248</name>
</gene>
<keyword evidence="8" id="KW-0378">Hydrolase</keyword>
<evidence type="ECO:0000256" key="3">
    <source>
        <dbReference type="ARBA" id="ARBA00022475"/>
    </source>
</evidence>
<dbReference type="InterPro" id="IPR003439">
    <property type="entry name" value="ABC_transporter-like_ATP-bd"/>
</dbReference>
<feature type="region of interest" description="Disordered" evidence="6">
    <location>
        <begin position="1"/>
        <end position="23"/>
    </location>
</feature>
<dbReference type="GO" id="GO:0016887">
    <property type="term" value="F:ATP hydrolysis activity"/>
    <property type="evidence" value="ECO:0007669"/>
    <property type="project" value="InterPro"/>
</dbReference>
<dbReference type="InterPro" id="IPR050153">
    <property type="entry name" value="Metal_Ion_Import_ABC"/>
</dbReference>
<dbReference type="PANTHER" id="PTHR42734:SF5">
    <property type="entry name" value="IRON TRANSPORT SYSTEM ATP-BINDING PROTEIN HI_0361-RELATED"/>
    <property type="match status" value="1"/>
</dbReference>
<dbReference type="InterPro" id="IPR027417">
    <property type="entry name" value="P-loop_NTPase"/>
</dbReference>
<dbReference type="PANTHER" id="PTHR42734">
    <property type="entry name" value="METAL TRANSPORT SYSTEM ATP-BINDING PROTEIN TM_0124-RELATED"/>
    <property type="match status" value="1"/>
</dbReference>